<dbReference type="STRING" id="436010.A0A167X5D7"/>
<evidence type="ECO:0000313" key="3">
    <source>
        <dbReference type="Proteomes" id="UP000076532"/>
    </source>
</evidence>
<feature type="compositionally biased region" description="Polar residues" evidence="1">
    <location>
        <begin position="164"/>
        <end position="173"/>
    </location>
</feature>
<evidence type="ECO:0000313" key="2">
    <source>
        <dbReference type="EMBL" id="KZP06840.1"/>
    </source>
</evidence>
<protein>
    <submittedName>
        <fullName evidence="2">Uncharacterized protein</fullName>
    </submittedName>
</protein>
<feature type="region of interest" description="Disordered" evidence="1">
    <location>
        <begin position="149"/>
        <end position="180"/>
    </location>
</feature>
<organism evidence="2 3">
    <name type="scientific">Athelia psychrophila</name>
    <dbReference type="NCBI Taxonomy" id="1759441"/>
    <lineage>
        <taxon>Eukaryota</taxon>
        <taxon>Fungi</taxon>
        <taxon>Dikarya</taxon>
        <taxon>Basidiomycota</taxon>
        <taxon>Agaricomycotina</taxon>
        <taxon>Agaricomycetes</taxon>
        <taxon>Agaricomycetidae</taxon>
        <taxon>Atheliales</taxon>
        <taxon>Atheliaceae</taxon>
        <taxon>Athelia</taxon>
    </lineage>
</organism>
<name>A0A167X5D7_9AGAM</name>
<evidence type="ECO:0000256" key="1">
    <source>
        <dbReference type="SAM" id="MobiDB-lite"/>
    </source>
</evidence>
<dbReference type="Proteomes" id="UP000076532">
    <property type="component" value="Unassembled WGS sequence"/>
</dbReference>
<sequence>MATPPESSAPYLHQPAIRPAQYPREVLWTLGCSKDDEDVASSEGNLSRPTMSRYQAIKATAHAIAYELNELPLSPAQRHLKGKPRTMKFYKEHMARHWKQAVADAEDQQELLTLCAAHWKAEHLLGAALRASAAHGKDKGKYINTRQTHRNRQISYPRKKVRWGSQTGSSGNVQPPPAQRTPSLIQMRRYLRWLIRNTRILSVCNIISHNLPCFTDAIDLLNALDANTTFTTDEPSSSFTDFLERIETAVPSPAYEEDDMYECWGHKQFTGGQLTCTTVLKTWACVGSPSFAGRLIAAAITTCRVSRWACKTRTAPMPLFFSSDNYLNETCRLLWDCWKSAGGVSVSNSLAVQMLISPPASPQRQAKTSGLA</sequence>
<reference evidence="2 3" key="1">
    <citation type="journal article" date="2016" name="Mol. Biol. Evol.">
        <title>Comparative Genomics of Early-Diverging Mushroom-Forming Fungi Provides Insights into the Origins of Lignocellulose Decay Capabilities.</title>
        <authorList>
            <person name="Nagy L.G."/>
            <person name="Riley R."/>
            <person name="Tritt A."/>
            <person name="Adam C."/>
            <person name="Daum C."/>
            <person name="Floudas D."/>
            <person name="Sun H."/>
            <person name="Yadav J.S."/>
            <person name="Pangilinan J."/>
            <person name="Larsson K.H."/>
            <person name="Matsuura K."/>
            <person name="Barry K."/>
            <person name="Labutti K."/>
            <person name="Kuo R."/>
            <person name="Ohm R.A."/>
            <person name="Bhattacharya S.S."/>
            <person name="Shirouzu T."/>
            <person name="Yoshinaga Y."/>
            <person name="Martin F.M."/>
            <person name="Grigoriev I.V."/>
            <person name="Hibbett D.S."/>
        </authorList>
    </citation>
    <scope>NUCLEOTIDE SEQUENCE [LARGE SCALE GENOMIC DNA]</scope>
    <source>
        <strain evidence="2 3">CBS 109695</strain>
    </source>
</reference>
<gene>
    <name evidence="2" type="ORF">FIBSPDRAFT_763686</name>
</gene>
<dbReference type="OrthoDB" id="3227833at2759"/>
<dbReference type="AlphaFoldDB" id="A0A167X5D7"/>
<keyword evidence="3" id="KW-1185">Reference proteome</keyword>
<dbReference type="EMBL" id="KV417771">
    <property type="protein sequence ID" value="KZP06840.1"/>
    <property type="molecule type" value="Genomic_DNA"/>
</dbReference>
<proteinExistence type="predicted"/>
<accession>A0A167X5D7</accession>
<feature type="compositionally biased region" description="Basic residues" evidence="1">
    <location>
        <begin position="149"/>
        <end position="162"/>
    </location>
</feature>